<dbReference type="AlphaFoldDB" id="A0A4Y2L907"/>
<reference evidence="1 2" key="1">
    <citation type="journal article" date="2019" name="Sci. Rep.">
        <title>Orb-weaving spider Araneus ventricosus genome elucidates the spidroin gene catalogue.</title>
        <authorList>
            <person name="Kono N."/>
            <person name="Nakamura H."/>
            <person name="Ohtoshi R."/>
            <person name="Moran D.A.P."/>
            <person name="Shinohara A."/>
            <person name="Yoshida Y."/>
            <person name="Fujiwara M."/>
            <person name="Mori M."/>
            <person name="Tomita M."/>
            <person name="Arakawa K."/>
        </authorList>
    </citation>
    <scope>NUCLEOTIDE SEQUENCE [LARGE SCALE GENOMIC DNA]</scope>
</reference>
<evidence type="ECO:0000313" key="2">
    <source>
        <dbReference type="Proteomes" id="UP000499080"/>
    </source>
</evidence>
<organism evidence="1 2">
    <name type="scientific">Araneus ventricosus</name>
    <name type="common">Orbweaver spider</name>
    <name type="synonym">Epeira ventricosa</name>
    <dbReference type="NCBI Taxonomy" id="182803"/>
    <lineage>
        <taxon>Eukaryota</taxon>
        <taxon>Metazoa</taxon>
        <taxon>Ecdysozoa</taxon>
        <taxon>Arthropoda</taxon>
        <taxon>Chelicerata</taxon>
        <taxon>Arachnida</taxon>
        <taxon>Araneae</taxon>
        <taxon>Araneomorphae</taxon>
        <taxon>Entelegynae</taxon>
        <taxon>Araneoidea</taxon>
        <taxon>Araneidae</taxon>
        <taxon>Araneus</taxon>
    </lineage>
</organism>
<dbReference type="Proteomes" id="UP000499080">
    <property type="component" value="Unassembled WGS sequence"/>
</dbReference>
<evidence type="ECO:0000313" key="1">
    <source>
        <dbReference type="EMBL" id="GBN10720.1"/>
    </source>
</evidence>
<comment type="caution">
    <text evidence="1">The sequence shown here is derived from an EMBL/GenBank/DDBJ whole genome shotgun (WGS) entry which is preliminary data.</text>
</comment>
<sequence>MERGSCWHVLFWWKSLASITRRARRTATFYNSEESHQSLNRIRKYNSCFRIKSFGVDREVIMPHFSPTFTIQGQVHHKIGSLLPVANQQHKFLQIYFMGDENAEVNRRCQNIKGLERDTVLKIQRMFHEYLIKTFKTALERIPGEDFKLVIHQDRTPSREH</sequence>
<evidence type="ECO:0008006" key="3">
    <source>
        <dbReference type="Google" id="ProtNLM"/>
    </source>
</evidence>
<gene>
    <name evidence="1" type="ORF">AVEN_261935_1</name>
</gene>
<dbReference type="OrthoDB" id="6437323at2759"/>
<protein>
    <recommendedName>
        <fullName evidence="3">Helitron helicase-like domain-containing protein</fullName>
    </recommendedName>
</protein>
<accession>A0A4Y2L907</accession>
<proteinExistence type="predicted"/>
<dbReference type="PANTHER" id="PTHR45786:SF74">
    <property type="entry name" value="ATP-DEPENDENT DNA HELICASE"/>
    <property type="match status" value="1"/>
</dbReference>
<dbReference type="PANTHER" id="PTHR45786">
    <property type="entry name" value="DNA BINDING PROTEIN-LIKE"/>
    <property type="match status" value="1"/>
</dbReference>
<keyword evidence="2" id="KW-1185">Reference proteome</keyword>
<dbReference type="EMBL" id="BGPR01005495">
    <property type="protein sequence ID" value="GBN10720.1"/>
    <property type="molecule type" value="Genomic_DNA"/>
</dbReference>
<name>A0A4Y2L907_ARAVE</name>